<dbReference type="GO" id="GO:0016787">
    <property type="term" value="F:hydrolase activity"/>
    <property type="evidence" value="ECO:0007669"/>
    <property type="project" value="UniProtKB-KW"/>
</dbReference>
<evidence type="ECO:0000313" key="6">
    <source>
        <dbReference type="EMBL" id="MSS13903.1"/>
    </source>
</evidence>
<dbReference type="InterPro" id="IPR027417">
    <property type="entry name" value="P-loop_NTPase"/>
</dbReference>
<dbReference type="InterPro" id="IPR006500">
    <property type="entry name" value="Helicase_put_C_phage/plasmid"/>
</dbReference>
<dbReference type="AlphaFoldDB" id="A0A6L5X3F4"/>
<keyword evidence="1" id="KW-0547">Nucleotide-binding</keyword>
<sequence length="375" mass="43492">MRRRKCLFEAGSYRQHTEDRFLFRRDKAAARPDPCSEWDTFIDGRFTDQKKFCLNWLPVRYRPEAPKPEMWFRFLSDLFYEEDVEALQEFLGYTFLPTNKGQAMLIIIGKGGEGKSQIGIVLHEILGNSMNFGSFQKLAGNRFYPASQEGMLLLLDDDMGTDALTDTGVIKSIITAAGGFDRERKGKQSVQGRLYVRLIALSNAALSSLYDKSVAFYRRQLVILVKDKPKDRRDDPNIAEKMCREKEGIFLWCFAGLQRLIGQNYKFSVSPRMKANLEQIRRDADTVLDFYESEGYIRFEENTHATSVQLYRAYRRFCDDNAMAPVSQTTFTRRMKTDAEKLHIRHIKIHDRLGDNGRNGYEGVNVLINTDRDWK</sequence>
<dbReference type="PROSITE" id="PS51206">
    <property type="entry name" value="SF3_HELICASE_1"/>
    <property type="match status" value="1"/>
</dbReference>
<evidence type="ECO:0000256" key="1">
    <source>
        <dbReference type="ARBA" id="ARBA00022741"/>
    </source>
</evidence>
<organism evidence="6 7">
    <name type="scientific">Porcincola intestinalis</name>
    <dbReference type="NCBI Taxonomy" id="2606632"/>
    <lineage>
        <taxon>Bacteria</taxon>
        <taxon>Bacillati</taxon>
        <taxon>Bacillota</taxon>
        <taxon>Clostridia</taxon>
        <taxon>Lachnospirales</taxon>
        <taxon>Lachnospiraceae</taxon>
        <taxon>Porcincola</taxon>
    </lineage>
</organism>
<dbReference type="PANTHER" id="PTHR35372:SF2">
    <property type="entry name" value="SF3 HELICASE DOMAIN-CONTAINING PROTEIN"/>
    <property type="match status" value="1"/>
</dbReference>
<keyword evidence="3" id="KW-0347">Helicase</keyword>
<comment type="caution">
    <text evidence="6">The sequence shown here is derived from an EMBL/GenBank/DDBJ whole genome shotgun (WGS) entry which is preliminary data.</text>
</comment>
<dbReference type="Pfam" id="PF19263">
    <property type="entry name" value="DUF5906"/>
    <property type="match status" value="1"/>
</dbReference>
<keyword evidence="7" id="KW-1185">Reference proteome</keyword>
<dbReference type="NCBIfam" id="TIGR01613">
    <property type="entry name" value="primase_Cterm"/>
    <property type="match status" value="1"/>
</dbReference>
<dbReference type="EMBL" id="VULZ01000002">
    <property type="protein sequence ID" value="MSS13903.1"/>
    <property type="molecule type" value="Genomic_DNA"/>
</dbReference>
<dbReference type="InterPro" id="IPR004968">
    <property type="entry name" value="DNA_primase/NTPase_C"/>
</dbReference>
<dbReference type="GO" id="GO:0004386">
    <property type="term" value="F:helicase activity"/>
    <property type="evidence" value="ECO:0007669"/>
    <property type="project" value="UniProtKB-KW"/>
</dbReference>
<feature type="domain" description="SF3 helicase" evidence="5">
    <location>
        <begin position="82"/>
        <end position="238"/>
    </location>
</feature>
<gene>
    <name evidence="6" type="ORF">FYJ35_02400</name>
</gene>
<dbReference type="GO" id="GO:0005524">
    <property type="term" value="F:ATP binding"/>
    <property type="evidence" value="ECO:0007669"/>
    <property type="project" value="UniProtKB-KW"/>
</dbReference>
<dbReference type="Proteomes" id="UP000481852">
    <property type="component" value="Unassembled WGS sequence"/>
</dbReference>
<protein>
    <submittedName>
        <fullName evidence="6">DNA primase</fullName>
    </submittedName>
</protein>
<dbReference type="SUPFAM" id="SSF52540">
    <property type="entry name" value="P-loop containing nucleoside triphosphate hydrolases"/>
    <property type="match status" value="1"/>
</dbReference>
<dbReference type="InterPro" id="IPR045455">
    <property type="entry name" value="NrS-1_pol-like_helicase"/>
</dbReference>
<dbReference type="InterPro" id="IPR051620">
    <property type="entry name" value="ORF904-like_C"/>
</dbReference>
<evidence type="ECO:0000313" key="7">
    <source>
        <dbReference type="Proteomes" id="UP000481852"/>
    </source>
</evidence>
<keyword evidence="4" id="KW-0067">ATP-binding</keyword>
<dbReference type="PANTHER" id="PTHR35372">
    <property type="entry name" value="ATP BINDING PROTEIN-RELATED"/>
    <property type="match status" value="1"/>
</dbReference>
<evidence type="ECO:0000256" key="4">
    <source>
        <dbReference type="ARBA" id="ARBA00022840"/>
    </source>
</evidence>
<dbReference type="Pfam" id="PF03288">
    <property type="entry name" value="Pox_D5"/>
    <property type="match status" value="1"/>
</dbReference>
<reference evidence="6 7" key="1">
    <citation type="submission" date="2019-08" db="EMBL/GenBank/DDBJ databases">
        <title>In-depth cultivation of the pig gut microbiome towards novel bacterial diversity and tailored functional studies.</title>
        <authorList>
            <person name="Wylensek D."/>
            <person name="Hitch T.C.A."/>
            <person name="Clavel T."/>
        </authorList>
    </citation>
    <scope>NUCLEOTIDE SEQUENCE [LARGE SCALE GENOMIC DNA]</scope>
    <source>
        <strain evidence="6 7">Oil+RF-744-WCA-WT-11</strain>
    </source>
</reference>
<keyword evidence="2" id="KW-0378">Hydrolase</keyword>
<proteinExistence type="predicted"/>
<dbReference type="InterPro" id="IPR014015">
    <property type="entry name" value="Helicase_SF3_DNA-vir"/>
</dbReference>
<accession>A0A6L5X3F4</accession>
<name>A0A6L5X3F4_9FIRM</name>
<evidence type="ECO:0000256" key="3">
    <source>
        <dbReference type="ARBA" id="ARBA00022806"/>
    </source>
</evidence>
<evidence type="ECO:0000256" key="2">
    <source>
        <dbReference type="ARBA" id="ARBA00022801"/>
    </source>
</evidence>
<dbReference type="Gene3D" id="3.40.50.300">
    <property type="entry name" value="P-loop containing nucleotide triphosphate hydrolases"/>
    <property type="match status" value="1"/>
</dbReference>
<evidence type="ECO:0000259" key="5">
    <source>
        <dbReference type="PROSITE" id="PS51206"/>
    </source>
</evidence>